<reference evidence="2" key="1">
    <citation type="submission" date="2022-11" db="UniProtKB">
        <authorList>
            <consortium name="WormBaseParasite"/>
        </authorList>
    </citation>
    <scope>IDENTIFICATION</scope>
</reference>
<keyword evidence="1" id="KW-1185">Reference proteome</keyword>
<evidence type="ECO:0000313" key="1">
    <source>
        <dbReference type="Proteomes" id="UP000887565"/>
    </source>
</evidence>
<dbReference type="Proteomes" id="UP000887565">
    <property type="component" value="Unplaced"/>
</dbReference>
<dbReference type="AlphaFoldDB" id="A0A915KAP4"/>
<accession>A0A915KAP4</accession>
<dbReference type="WBParaSite" id="nRc.2.0.1.t35186-RA">
    <property type="protein sequence ID" value="nRc.2.0.1.t35186-RA"/>
    <property type="gene ID" value="nRc.2.0.1.g35186"/>
</dbReference>
<dbReference type="GO" id="GO:0016423">
    <property type="term" value="F:tRNA (guanine) methyltransferase activity"/>
    <property type="evidence" value="ECO:0007669"/>
    <property type="project" value="TreeGrafter"/>
</dbReference>
<sequence>MQNFHGATRRRVTYMSNSDIVFCGTYSRGLENFVEDYLLKNESLLIIDHTFEGRVYFRYSASYDRNSLQKLKYFERLFFNVHYESIRRRVLTKSEHLGLIKNTFVKRLDDLKRLIHILLSLKSKSIVDDNDVGFRISCKINGRMKNRIDSKRLSQELSIILRKSMHLIANLKRPDVEVSLKLNDEGFFIGLPVFELLDRGGRAIFLTARNLRQTLASAAEKAYDSKKKFAVSQYYDVSLGTNEACIVLFNVVYE</sequence>
<dbReference type="GO" id="GO:0030488">
    <property type="term" value="P:tRNA methylation"/>
    <property type="evidence" value="ECO:0007669"/>
    <property type="project" value="TreeGrafter"/>
</dbReference>
<evidence type="ECO:0000313" key="2">
    <source>
        <dbReference type="WBParaSite" id="nRc.2.0.1.t35186-RA"/>
    </source>
</evidence>
<proteinExistence type="predicted"/>
<organism evidence="1 2">
    <name type="scientific">Romanomermis culicivorax</name>
    <name type="common">Nematode worm</name>
    <dbReference type="NCBI Taxonomy" id="13658"/>
    <lineage>
        <taxon>Eukaryota</taxon>
        <taxon>Metazoa</taxon>
        <taxon>Ecdysozoa</taxon>
        <taxon>Nematoda</taxon>
        <taxon>Enoplea</taxon>
        <taxon>Dorylaimia</taxon>
        <taxon>Mermithida</taxon>
        <taxon>Mermithoidea</taxon>
        <taxon>Mermithidae</taxon>
        <taxon>Romanomermis</taxon>
    </lineage>
</organism>
<dbReference type="PANTHER" id="PTHR14911:SF1">
    <property type="entry name" value="THUMP DOMAIN-CONTAINING PROTEIN 2"/>
    <property type="match status" value="1"/>
</dbReference>
<protein>
    <submittedName>
        <fullName evidence="2">THUMP domain-containing protein</fullName>
    </submittedName>
</protein>
<dbReference type="PANTHER" id="PTHR14911">
    <property type="entry name" value="THUMP DOMAIN-CONTAINING"/>
    <property type="match status" value="1"/>
</dbReference>
<name>A0A915KAP4_ROMCU</name>